<proteinExistence type="predicted"/>
<feature type="non-terminal residue" evidence="1">
    <location>
        <position position="122"/>
    </location>
</feature>
<name>A0ACA9PNY0_9GLOM</name>
<organism evidence="1 2">
    <name type="scientific">Dentiscutata heterogama</name>
    <dbReference type="NCBI Taxonomy" id="1316150"/>
    <lineage>
        <taxon>Eukaryota</taxon>
        <taxon>Fungi</taxon>
        <taxon>Fungi incertae sedis</taxon>
        <taxon>Mucoromycota</taxon>
        <taxon>Glomeromycotina</taxon>
        <taxon>Glomeromycetes</taxon>
        <taxon>Diversisporales</taxon>
        <taxon>Gigasporaceae</taxon>
        <taxon>Dentiscutata</taxon>
    </lineage>
</organism>
<dbReference type="Proteomes" id="UP000789702">
    <property type="component" value="Unassembled WGS sequence"/>
</dbReference>
<gene>
    <name evidence="1" type="ORF">DHETER_LOCUS12479</name>
</gene>
<protein>
    <submittedName>
        <fullName evidence="1">5910_t:CDS:1</fullName>
    </submittedName>
</protein>
<keyword evidence="2" id="KW-1185">Reference proteome</keyword>
<reference evidence="1" key="1">
    <citation type="submission" date="2021-06" db="EMBL/GenBank/DDBJ databases">
        <authorList>
            <person name="Kallberg Y."/>
            <person name="Tangrot J."/>
            <person name="Rosling A."/>
        </authorList>
    </citation>
    <scope>NUCLEOTIDE SEQUENCE</scope>
    <source>
        <strain evidence="1">IL203A</strain>
    </source>
</reference>
<evidence type="ECO:0000313" key="1">
    <source>
        <dbReference type="EMBL" id="CAG8714844.1"/>
    </source>
</evidence>
<accession>A0ACA9PNY0</accession>
<feature type="non-terminal residue" evidence="1">
    <location>
        <position position="1"/>
    </location>
</feature>
<sequence>NNSETPKNNYKRTAPTQKRITKEQLQIAKKTAPKRQTELPKNNSKSPRWLPKKAPNCRSELSKNSTKTPKSKAELIVGSLGKTKAKRITKEQLQNTKVNYQTAQETYQITAPKRQTELPNHQ</sequence>
<dbReference type="EMBL" id="CAJVPU010030731">
    <property type="protein sequence ID" value="CAG8714844.1"/>
    <property type="molecule type" value="Genomic_DNA"/>
</dbReference>
<comment type="caution">
    <text evidence="1">The sequence shown here is derived from an EMBL/GenBank/DDBJ whole genome shotgun (WGS) entry which is preliminary data.</text>
</comment>
<evidence type="ECO:0000313" key="2">
    <source>
        <dbReference type="Proteomes" id="UP000789702"/>
    </source>
</evidence>